<dbReference type="RefSeq" id="XP_050939779.1">
    <property type="nucleotide sequence ID" value="XM_051083822.1"/>
</dbReference>
<dbReference type="RefSeq" id="XP_008460286.2">
    <property type="nucleotide sequence ID" value="XM_008462064.3"/>
</dbReference>
<dbReference type="InterPro" id="IPR003425">
    <property type="entry name" value="CCB3/YggT"/>
</dbReference>
<dbReference type="GeneID" id="103499156"/>
<evidence type="ECO:0000313" key="5">
    <source>
        <dbReference type="RefSeq" id="XP_050939779.1"/>
    </source>
</evidence>
<sequence length="230" mass="24796">MASSLIASQSLPLRRPLLPPNLRRPPPSPLLLPLSTVKSPNLGLRVLASSSLSSYSPKLSRQSQEIPISPLLTGPTRILATLLSVSLAFSTVIVKLVQNVWPILIPQCLINNPCSGLGALQPAGSLFFASLRNPSVGGLNTPLTVVAVGLAKWLDIYSGILMVRVLLSWFPNIPWERQPLSAIRDLCDPYLNLFRNIIPPVFDTLDVSPLLAFAVLGTLGSILSNTTRLI</sequence>
<accession>A0A1S3CC91</accession>
<evidence type="ECO:0000313" key="4">
    <source>
        <dbReference type="RefSeq" id="XP_050939778.1"/>
    </source>
</evidence>
<dbReference type="GO" id="GO:0009507">
    <property type="term" value="C:chloroplast"/>
    <property type="evidence" value="ECO:0007669"/>
    <property type="project" value="TreeGrafter"/>
</dbReference>
<protein>
    <submittedName>
        <fullName evidence="2 3">YlmG homolog protein 1-2, chloroplastic-like</fullName>
    </submittedName>
</protein>
<dbReference type="eggNOG" id="ENOG502RXHG">
    <property type="taxonomic scope" value="Eukaryota"/>
</dbReference>
<dbReference type="Pfam" id="PF02325">
    <property type="entry name" value="CCB3_YggT"/>
    <property type="match status" value="1"/>
</dbReference>
<evidence type="ECO:0000313" key="3">
    <source>
        <dbReference type="RefSeq" id="XP_008460286.2"/>
    </source>
</evidence>
<dbReference type="GO" id="GO:0016020">
    <property type="term" value="C:membrane"/>
    <property type="evidence" value="ECO:0007669"/>
    <property type="project" value="InterPro"/>
</dbReference>
<evidence type="ECO:0000313" key="1">
    <source>
        <dbReference type="Proteomes" id="UP001652600"/>
    </source>
</evidence>
<keyword evidence="1" id="KW-1185">Reference proteome</keyword>
<dbReference type="GO" id="GO:0010020">
    <property type="term" value="P:chloroplast fission"/>
    <property type="evidence" value="ECO:0007669"/>
    <property type="project" value="TreeGrafter"/>
</dbReference>
<name>A0A1S3CC91_CUCME</name>
<evidence type="ECO:0000313" key="6">
    <source>
        <dbReference type="RefSeq" id="XP_050939781.1"/>
    </source>
</evidence>
<dbReference type="Proteomes" id="UP001652600">
    <property type="component" value="Chromosome 4"/>
</dbReference>
<evidence type="ECO:0000313" key="2">
    <source>
        <dbReference type="RefSeq" id="XP_008460284.2"/>
    </source>
</evidence>
<dbReference type="PANTHER" id="PTHR33219">
    <property type="entry name" value="YLMG HOMOLOG PROTEIN 2, CHLOROPLASTIC"/>
    <property type="match status" value="1"/>
</dbReference>
<organism evidence="1 3">
    <name type="scientific">Cucumis melo</name>
    <name type="common">Muskmelon</name>
    <dbReference type="NCBI Taxonomy" id="3656"/>
    <lineage>
        <taxon>Eukaryota</taxon>
        <taxon>Viridiplantae</taxon>
        <taxon>Streptophyta</taxon>
        <taxon>Embryophyta</taxon>
        <taxon>Tracheophyta</taxon>
        <taxon>Spermatophyta</taxon>
        <taxon>Magnoliopsida</taxon>
        <taxon>eudicotyledons</taxon>
        <taxon>Gunneridae</taxon>
        <taxon>Pentapetalae</taxon>
        <taxon>rosids</taxon>
        <taxon>fabids</taxon>
        <taxon>Cucurbitales</taxon>
        <taxon>Cucurbitaceae</taxon>
        <taxon>Benincaseae</taxon>
        <taxon>Cucumis</taxon>
    </lineage>
</organism>
<proteinExistence type="predicted"/>
<dbReference type="KEGG" id="cmo:103499156"/>
<dbReference type="Gramene" id="MELO3C029414.2.1">
    <property type="protein sequence ID" value="MELO3C029414.2.1"/>
    <property type="gene ID" value="MELO3C029414.2"/>
</dbReference>
<dbReference type="PANTHER" id="PTHR33219:SF15">
    <property type="entry name" value="YLMG HOMOLOG PROTEIN 1-2, CHLOROPLASTIC"/>
    <property type="match status" value="1"/>
</dbReference>
<reference evidence="2 3" key="1">
    <citation type="submission" date="2025-05" db="UniProtKB">
        <authorList>
            <consortium name="RefSeq"/>
        </authorList>
    </citation>
    <scope>IDENTIFICATION</scope>
    <source>
        <tissue evidence="2 3">Stem</tissue>
    </source>
</reference>
<dbReference type="RefSeq" id="XP_050939781.1">
    <property type="nucleotide sequence ID" value="XM_051083824.1"/>
</dbReference>
<dbReference type="RefSeq" id="XP_008460284.2">
    <property type="nucleotide sequence ID" value="XM_008462062.3"/>
</dbReference>
<dbReference type="RefSeq" id="XP_050939778.1">
    <property type="nucleotide sequence ID" value="XM_051083821.1"/>
</dbReference>
<gene>
    <name evidence="2 3 4 5 6" type="primary">LOC103499156</name>
</gene>
<dbReference type="AlphaFoldDB" id="A0A1S3CC91"/>